<accession>A0AAV4UCE2</accession>
<reference evidence="1 2" key="1">
    <citation type="submission" date="2021-06" db="EMBL/GenBank/DDBJ databases">
        <title>Caerostris extrusa draft genome.</title>
        <authorList>
            <person name="Kono N."/>
            <person name="Arakawa K."/>
        </authorList>
    </citation>
    <scope>NUCLEOTIDE SEQUENCE [LARGE SCALE GENOMIC DNA]</scope>
</reference>
<name>A0AAV4UCE2_CAEEX</name>
<dbReference type="Proteomes" id="UP001054945">
    <property type="component" value="Unassembled WGS sequence"/>
</dbReference>
<protein>
    <submittedName>
        <fullName evidence="1">Uncharacterized protein</fullName>
    </submittedName>
</protein>
<dbReference type="AlphaFoldDB" id="A0AAV4UCE2"/>
<sequence length="118" mass="13796">MSWIRSMEKQLLSKRRSRRGYIVKKKMLSSQHGKYPITHVAHHIVHHHDHFSWKHNGCQQQGCQMMDVRSFILIPMIPPLVDMPPFLLRYDTDALGMPPTPSLDLSAAHKSHYWITNS</sequence>
<evidence type="ECO:0000313" key="2">
    <source>
        <dbReference type="Proteomes" id="UP001054945"/>
    </source>
</evidence>
<gene>
    <name evidence="1" type="ORF">CEXT_741431</name>
</gene>
<comment type="caution">
    <text evidence="1">The sequence shown here is derived from an EMBL/GenBank/DDBJ whole genome shotgun (WGS) entry which is preliminary data.</text>
</comment>
<organism evidence="1 2">
    <name type="scientific">Caerostris extrusa</name>
    <name type="common">Bark spider</name>
    <name type="synonym">Caerostris bankana</name>
    <dbReference type="NCBI Taxonomy" id="172846"/>
    <lineage>
        <taxon>Eukaryota</taxon>
        <taxon>Metazoa</taxon>
        <taxon>Ecdysozoa</taxon>
        <taxon>Arthropoda</taxon>
        <taxon>Chelicerata</taxon>
        <taxon>Arachnida</taxon>
        <taxon>Araneae</taxon>
        <taxon>Araneomorphae</taxon>
        <taxon>Entelegynae</taxon>
        <taxon>Araneoidea</taxon>
        <taxon>Araneidae</taxon>
        <taxon>Caerostris</taxon>
    </lineage>
</organism>
<dbReference type="EMBL" id="BPLR01012637">
    <property type="protein sequence ID" value="GIY55396.1"/>
    <property type="molecule type" value="Genomic_DNA"/>
</dbReference>
<keyword evidence="2" id="KW-1185">Reference proteome</keyword>
<proteinExistence type="predicted"/>
<evidence type="ECO:0000313" key="1">
    <source>
        <dbReference type="EMBL" id="GIY55396.1"/>
    </source>
</evidence>